<dbReference type="SUPFAM" id="SSF56112">
    <property type="entry name" value="Protein kinase-like (PK-like)"/>
    <property type="match status" value="1"/>
</dbReference>
<feature type="compositionally biased region" description="Low complexity" evidence="1">
    <location>
        <begin position="356"/>
        <end position="365"/>
    </location>
</feature>
<accession>A0ABW2SMB1</accession>
<evidence type="ECO:0000259" key="2">
    <source>
        <dbReference type="Pfam" id="PF01636"/>
    </source>
</evidence>
<organism evidence="3 4">
    <name type="scientific">Schaalia naturae</name>
    <dbReference type="NCBI Taxonomy" id="635203"/>
    <lineage>
        <taxon>Bacteria</taxon>
        <taxon>Bacillati</taxon>
        <taxon>Actinomycetota</taxon>
        <taxon>Actinomycetes</taxon>
        <taxon>Actinomycetales</taxon>
        <taxon>Actinomycetaceae</taxon>
        <taxon>Schaalia</taxon>
    </lineage>
</organism>
<proteinExistence type="predicted"/>
<name>A0ABW2SMB1_9ACTO</name>
<dbReference type="RefSeq" id="WP_380974437.1">
    <property type="nucleotide sequence ID" value="NZ_JBHTEF010000001.1"/>
</dbReference>
<comment type="caution">
    <text evidence="3">The sequence shown here is derived from an EMBL/GenBank/DDBJ whole genome shotgun (WGS) entry which is preliminary data.</text>
</comment>
<feature type="domain" description="Aminoglycoside phosphotransferase" evidence="2">
    <location>
        <begin position="62"/>
        <end position="255"/>
    </location>
</feature>
<dbReference type="Gene3D" id="3.90.1200.10">
    <property type="match status" value="1"/>
</dbReference>
<feature type="compositionally biased region" description="Basic and acidic residues" evidence="1">
    <location>
        <begin position="367"/>
        <end position="383"/>
    </location>
</feature>
<dbReference type="EMBL" id="JBHTEF010000001">
    <property type="protein sequence ID" value="MFC7581267.1"/>
    <property type="molecule type" value="Genomic_DNA"/>
</dbReference>
<protein>
    <submittedName>
        <fullName evidence="3">Phosphotransferase</fullName>
    </submittedName>
</protein>
<evidence type="ECO:0000256" key="1">
    <source>
        <dbReference type="SAM" id="MobiDB-lite"/>
    </source>
</evidence>
<feature type="compositionally biased region" description="Low complexity" evidence="1">
    <location>
        <begin position="311"/>
        <end position="320"/>
    </location>
</feature>
<dbReference type="InterPro" id="IPR011009">
    <property type="entry name" value="Kinase-like_dom_sf"/>
</dbReference>
<reference evidence="4" key="1">
    <citation type="journal article" date="2019" name="Int. J. Syst. Evol. Microbiol.">
        <title>The Global Catalogue of Microorganisms (GCM) 10K type strain sequencing project: providing services to taxonomists for standard genome sequencing and annotation.</title>
        <authorList>
            <consortium name="The Broad Institute Genomics Platform"/>
            <consortium name="The Broad Institute Genome Sequencing Center for Infectious Disease"/>
            <person name="Wu L."/>
            <person name="Ma J."/>
        </authorList>
    </citation>
    <scope>NUCLEOTIDE SEQUENCE [LARGE SCALE GENOMIC DNA]</scope>
    <source>
        <strain evidence="4">CCUG 56698</strain>
    </source>
</reference>
<feature type="region of interest" description="Disordered" evidence="1">
    <location>
        <begin position="301"/>
        <end position="391"/>
    </location>
</feature>
<evidence type="ECO:0000313" key="3">
    <source>
        <dbReference type="EMBL" id="MFC7581267.1"/>
    </source>
</evidence>
<keyword evidence="4" id="KW-1185">Reference proteome</keyword>
<gene>
    <name evidence="3" type="ORF">ACFQWG_08675</name>
</gene>
<evidence type="ECO:0000313" key="4">
    <source>
        <dbReference type="Proteomes" id="UP001596527"/>
    </source>
</evidence>
<sequence length="391" mass="40687">MIPAKTPLELAALATVAVPGLRVAGLRPPQFTDELTSVTGIIDVQGNRYLVVCPHDTTGGLNLEAQTAVLARLARARDADQIPFDVPRPSGIAHIAGGGRVMVHPDLGGRFMAEEDFEDSLVLPASLARALASLHNLAPGVYTGVDTPAYTAAECRDRNLALLDEAASAAVIPANLWNRWSAALEDVALWRFQTAPIHGDLQTTSVVVDNGAVLGLTGFSSARVGDPAVDVAWVLAQASDAFLDRFREAYSLARHATDLHLLTRAQLLSELALVRWLVHGVHAEDRSIVEEATRMLSDLADDLGDDPLARPPASLAETPAPASPPSPGAPRGAAPSGEGTGDEGGAASDGADDGDASTGALGDADLPTERLDLDGPRPDHPHPGEPSAPAL</sequence>
<dbReference type="Pfam" id="PF01636">
    <property type="entry name" value="APH"/>
    <property type="match status" value="1"/>
</dbReference>
<dbReference type="InterPro" id="IPR002575">
    <property type="entry name" value="Aminoglycoside_PTrfase"/>
</dbReference>
<dbReference type="Proteomes" id="UP001596527">
    <property type="component" value="Unassembled WGS sequence"/>
</dbReference>